<accession>A0A9W4SF31</accession>
<reference evidence="1" key="1">
    <citation type="submission" date="2022-08" db="EMBL/GenBank/DDBJ databases">
        <authorList>
            <person name="Kallberg Y."/>
            <person name="Tangrot J."/>
            <person name="Rosling A."/>
        </authorList>
    </citation>
    <scope>NUCLEOTIDE SEQUENCE</scope>
    <source>
        <strain evidence="1">Wild A</strain>
    </source>
</reference>
<protein>
    <submittedName>
        <fullName evidence="1">8760_t:CDS:1</fullName>
    </submittedName>
</protein>
<gene>
    <name evidence="1" type="ORF">FWILDA_LOCUS2716</name>
</gene>
<organism evidence="1 2">
    <name type="scientific">Funneliformis geosporum</name>
    <dbReference type="NCBI Taxonomy" id="1117311"/>
    <lineage>
        <taxon>Eukaryota</taxon>
        <taxon>Fungi</taxon>
        <taxon>Fungi incertae sedis</taxon>
        <taxon>Mucoromycota</taxon>
        <taxon>Glomeromycotina</taxon>
        <taxon>Glomeromycetes</taxon>
        <taxon>Glomerales</taxon>
        <taxon>Glomeraceae</taxon>
        <taxon>Funneliformis</taxon>
    </lineage>
</organism>
<evidence type="ECO:0000313" key="2">
    <source>
        <dbReference type="Proteomes" id="UP001153678"/>
    </source>
</evidence>
<dbReference type="OrthoDB" id="2310625at2759"/>
<evidence type="ECO:0000313" key="1">
    <source>
        <dbReference type="EMBL" id="CAI2166723.1"/>
    </source>
</evidence>
<proteinExistence type="predicted"/>
<dbReference type="Proteomes" id="UP001153678">
    <property type="component" value="Unassembled WGS sequence"/>
</dbReference>
<dbReference type="EMBL" id="CAMKVN010000330">
    <property type="protein sequence ID" value="CAI2166723.1"/>
    <property type="molecule type" value="Genomic_DNA"/>
</dbReference>
<keyword evidence="2" id="KW-1185">Reference proteome</keyword>
<name>A0A9W4SF31_9GLOM</name>
<feature type="non-terminal residue" evidence="1">
    <location>
        <position position="94"/>
    </location>
</feature>
<dbReference type="AlphaFoldDB" id="A0A9W4SF31"/>
<sequence length="94" mass="11091">MLYLLVQVNENVKCIIPEHIISIEPTNKKFCDLFNVITLEQYDNQKVKVFIRREKSEGWKEVDNRLEGDLKMLEILGFLQVKFCFVLDINSDTP</sequence>
<comment type="caution">
    <text evidence="1">The sequence shown here is derived from an EMBL/GenBank/DDBJ whole genome shotgun (WGS) entry which is preliminary data.</text>
</comment>